<dbReference type="OMA" id="ALWWIRY"/>
<dbReference type="RefSeq" id="NP_496524.1">
    <property type="nucleotide sequence ID" value="NM_064123.5"/>
</dbReference>
<evidence type="ECO:0000256" key="7">
    <source>
        <dbReference type="ARBA" id="ARBA00022741"/>
    </source>
</evidence>
<evidence type="ECO:0000256" key="10">
    <source>
        <dbReference type="ARBA" id="ARBA00023242"/>
    </source>
</evidence>
<dbReference type="GO" id="GO:0005634">
    <property type="term" value="C:nucleus"/>
    <property type="evidence" value="ECO:0000318"/>
    <property type="project" value="GO_Central"/>
</dbReference>
<accession>G5EBX5</accession>
<dbReference type="IntAct" id="G5EBX5">
    <property type="interactions" value="1"/>
</dbReference>
<feature type="binding site" evidence="13">
    <location>
        <begin position="98"/>
        <end position="100"/>
    </location>
    <ligand>
        <name>ATP</name>
        <dbReference type="ChEBI" id="CHEBI:30616"/>
    </ligand>
</feature>
<dbReference type="GO" id="GO:1990817">
    <property type="term" value="F:poly(A) RNA polymerase activity"/>
    <property type="evidence" value="ECO:0000318"/>
    <property type="project" value="GO_Central"/>
</dbReference>
<feature type="binding site" evidence="13">
    <location>
        <position position="226"/>
    </location>
    <ligand>
        <name>ATP</name>
        <dbReference type="ChEBI" id="CHEBI:30616"/>
    </ligand>
</feature>
<comment type="cofactor">
    <cofactor evidence="14">
        <name>Mg(2+)</name>
        <dbReference type="ChEBI" id="CHEBI:18420"/>
    </cofactor>
    <text evidence="14">Binds 2 magnesium ions. Also active with manganese.</text>
</comment>
<evidence type="ECO:0000256" key="6">
    <source>
        <dbReference type="ARBA" id="ARBA00022723"/>
    </source>
</evidence>
<protein>
    <recommendedName>
        <fullName evidence="12">Poly(A) polymerase</fullName>
        <ecNumber evidence="12">2.7.7.19</ecNumber>
    </recommendedName>
</protein>
<dbReference type="WormBase" id="F43G6.5">
    <property type="protein sequence ID" value="CE23726"/>
    <property type="gene ID" value="WBGene00009658"/>
    <property type="gene designation" value="pap-3"/>
</dbReference>
<comment type="cofactor">
    <cofactor evidence="1">
        <name>Mn(2+)</name>
        <dbReference type="ChEBI" id="CHEBI:29035"/>
    </cofactor>
</comment>
<keyword evidence="7 12" id="KW-0547">Nucleotide-binding</keyword>
<keyword evidence="4 12" id="KW-0507">mRNA processing</keyword>
<dbReference type="InterPro" id="IPR043519">
    <property type="entry name" value="NT_sf"/>
</dbReference>
<comment type="subcellular location">
    <subcellularLocation>
        <location evidence="2 12">Nucleus</location>
    </subcellularLocation>
</comment>
<dbReference type="EMBL" id="BX284602">
    <property type="protein sequence ID" value="CAA90398.2"/>
    <property type="molecule type" value="Genomic_DNA"/>
</dbReference>
<dbReference type="Gene3D" id="3.30.460.10">
    <property type="entry name" value="Beta Polymerase, domain 2"/>
    <property type="match status" value="1"/>
</dbReference>
<evidence type="ECO:0000256" key="2">
    <source>
        <dbReference type="ARBA" id="ARBA00004123"/>
    </source>
</evidence>
<name>G5EBX5_CAEEL</name>
<evidence type="ECO:0000256" key="8">
    <source>
        <dbReference type="ARBA" id="ARBA00022840"/>
    </source>
</evidence>
<feature type="binding site" evidence="13">
    <location>
        <position position="165"/>
    </location>
    <ligand>
        <name>ATP</name>
        <dbReference type="ChEBI" id="CHEBI:30616"/>
    </ligand>
</feature>
<evidence type="ECO:0000256" key="3">
    <source>
        <dbReference type="ARBA" id="ARBA00010912"/>
    </source>
</evidence>
<evidence type="ECO:0000256" key="12">
    <source>
        <dbReference type="PIRNR" id="PIRNR018425"/>
    </source>
</evidence>
<evidence type="ECO:0000313" key="20">
    <source>
        <dbReference type="Proteomes" id="UP000001940"/>
    </source>
</evidence>
<evidence type="ECO:0000256" key="4">
    <source>
        <dbReference type="ARBA" id="ARBA00022664"/>
    </source>
</evidence>
<feature type="domain" description="Poly(A) polymerase RNA-binding" evidence="16">
    <location>
        <begin position="369"/>
        <end position="429"/>
    </location>
</feature>
<dbReference type="KEGG" id="cel:CELE_F43G6.5"/>
<organism evidence="19 20">
    <name type="scientific">Caenorhabditis elegans</name>
    <dbReference type="NCBI Taxonomy" id="6239"/>
    <lineage>
        <taxon>Eukaryota</taxon>
        <taxon>Metazoa</taxon>
        <taxon>Ecdysozoa</taxon>
        <taxon>Nematoda</taxon>
        <taxon>Chromadorea</taxon>
        <taxon>Rhabditida</taxon>
        <taxon>Rhabditina</taxon>
        <taxon>Rhabditomorpha</taxon>
        <taxon>Rhabditoidea</taxon>
        <taxon>Rhabditidae</taxon>
        <taxon>Peloderinae</taxon>
        <taxon>Caenorhabditis</taxon>
    </lineage>
</organism>
<feature type="binding site" evidence="14">
    <location>
        <position position="111"/>
    </location>
    <ligand>
        <name>Mg(2+)</name>
        <dbReference type="ChEBI" id="CHEBI:18420"/>
        <label>2</label>
        <note>catalytic</note>
    </ligand>
</feature>
<dbReference type="SUPFAM" id="SSF55003">
    <property type="entry name" value="PAP/Archaeal CCA-adding enzyme, C-terminal domain"/>
    <property type="match status" value="1"/>
</dbReference>
<dbReference type="FunCoup" id="G5EBX5">
    <property type="interactions" value="3389"/>
</dbReference>
<dbReference type="InterPro" id="IPR048840">
    <property type="entry name" value="PolA_pol_NTPase"/>
</dbReference>
<dbReference type="InParanoid" id="G5EBX5"/>
<dbReference type="InterPro" id="IPR007010">
    <property type="entry name" value="PolA_pol_RNA-bd_dom"/>
</dbReference>
<feature type="domain" description="Poly(A) polymerase central" evidence="17">
    <location>
        <begin position="217"/>
        <end position="366"/>
    </location>
</feature>
<comment type="catalytic activity">
    <reaction evidence="11 12">
        <text>RNA(n) + ATP = RNA(n)-3'-adenine ribonucleotide + diphosphate</text>
        <dbReference type="Rhea" id="RHEA:11332"/>
        <dbReference type="Rhea" id="RHEA-COMP:14527"/>
        <dbReference type="Rhea" id="RHEA-COMP:17347"/>
        <dbReference type="ChEBI" id="CHEBI:30616"/>
        <dbReference type="ChEBI" id="CHEBI:33019"/>
        <dbReference type="ChEBI" id="CHEBI:140395"/>
        <dbReference type="ChEBI" id="CHEBI:173115"/>
        <dbReference type="EC" id="2.7.7.19"/>
    </reaction>
</comment>
<reference evidence="19 20" key="1">
    <citation type="journal article" date="1998" name="Science">
        <title>Genome sequence of the nematode C. elegans: a platform for investigating biology.</title>
        <authorList>
            <consortium name="The C. elegans sequencing consortium"/>
            <person name="Sulson J.E."/>
            <person name="Waterston R."/>
        </authorList>
    </citation>
    <scope>NUCLEOTIDE SEQUENCE [LARGE SCALE GENOMIC DNA]</scope>
    <source>
        <strain evidence="19 20">Bristol N2</strain>
    </source>
</reference>
<keyword evidence="10 12" id="KW-0539">Nucleus</keyword>
<dbReference type="GO" id="GO:0005524">
    <property type="term" value="F:ATP binding"/>
    <property type="evidence" value="ECO:0007669"/>
    <property type="project" value="UniProtKB-UniRule"/>
</dbReference>
<dbReference type="EC" id="2.7.7.19" evidence="12"/>
<dbReference type="PhylomeDB" id="G5EBX5"/>
<dbReference type="FunFam" id="3.30.70.590:FF:000004">
    <property type="entry name" value="Poly(A) polymerase gamma"/>
    <property type="match status" value="1"/>
</dbReference>
<feature type="compositionally biased region" description="Basic and acidic residues" evidence="15">
    <location>
        <begin position="504"/>
        <end position="514"/>
    </location>
</feature>
<keyword evidence="20" id="KW-1185">Reference proteome</keyword>
<dbReference type="OrthoDB" id="412748at2759"/>
<dbReference type="PANTHER" id="PTHR10682">
    <property type="entry name" value="POLY A POLYMERASE"/>
    <property type="match status" value="1"/>
</dbReference>
<dbReference type="GO" id="GO:0031123">
    <property type="term" value="P:RNA 3'-end processing"/>
    <property type="evidence" value="ECO:0007669"/>
    <property type="project" value="InterPro"/>
</dbReference>
<evidence type="ECO:0000313" key="19">
    <source>
        <dbReference type="EMBL" id="CAA90398.2"/>
    </source>
</evidence>
<dbReference type="SMR" id="G5EBX5"/>
<dbReference type="GeneID" id="174816"/>
<dbReference type="PIR" id="C88325">
    <property type="entry name" value="C88325"/>
</dbReference>
<evidence type="ECO:0000256" key="15">
    <source>
        <dbReference type="SAM" id="MobiDB-lite"/>
    </source>
</evidence>
<dbReference type="GO" id="GO:0003723">
    <property type="term" value="F:RNA binding"/>
    <property type="evidence" value="ECO:0007669"/>
    <property type="project" value="UniProtKB-UniRule"/>
</dbReference>
<proteinExistence type="inferred from homology"/>
<feature type="binding site" evidence="14">
    <location>
        <position position="111"/>
    </location>
    <ligand>
        <name>Mg(2+)</name>
        <dbReference type="ChEBI" id="CHEBI:18420"/>
        <label>1</label>
        <note>catalytic</note>
    </ligand>
</feature>
<dbReference type="Pfam" id="PF20750">
    <property type="entry name" value="PAP_NTPase"/>
    <property type="match status" value="1"/>
</dbReference>
<evidence type="ECO:0000256" key="5">
    <source>
        <dbReference type="ARBA" id="ARBA00022679"/>
    </source>
</evidence>
<keyword evidence="9 14" id="KW-0460">Magnesium</keyword>
<dbReference type="InterPro" id="IPR014492">
    <property type="entry name" value="PolyA_polymerase"/>
</dbReference>
<dbReference type="InterPro" id="IPR011068">
    <property type="entry name" value="NuclTrfase_I-like_C"/>
</dbReference>
<dbReference type="STRING" id="6239.F43G6.5.1"/>
<dbReference type="CTD" id="174816"/>
<evidence type="ECO:0000313" key="21">
    <source>
        <dbReference type="WormBase" id="F43G6.5"/>
    </source>
</evidence>
<dbReference type="FunFam" id="1.10.1410.10:FF:000001">
    <property type="entry name" value="Putative poly(A) polymerase gamma"/>
    <property type="match status" value="1"/>
</dbReference>
<evidence type="ECO:0000259" key="18">
    <source>
        <dbReference type="Pfam" id="PF20750"/>
    </source>
</evidence>
<dbReference type="AlphaFoldDB" id="G5EBX5"/>
<keyword evidence="8 12" id="KW-0067">ATP-binding</keyword>
<evidence type="ECO:0000256" key="9">
    <source>
        <dbReference type="ARBA" id="ARBA00022842"/>
    </source>
</evidence>
<comment type="function">
    <text evidence="12">Polymerase that creates the 3'-poly(A) tail of mRNA's.</text>
</comment>
<dbReference type="PANTHER" id="PTHR10682:SF10">
    <property type="entry name" value="POLYNUCLEOTIDE ADENYLYLTRANSFERASE"/>
    <property type="match status" value="1"/>
</dbReference>
<sequence length="554" mass="62932">MTSVNTLSVNITVPITRTFGVSQPISTALPNAKDLELTSSLQKTLNQYNSYEPQEETSQRVKVLQKLNGCVKQWIQKITEARYPKDQLFNAGGQLMAFGSYRLGVHSSGADIDTLVLAPRHATRADFFSSFKQMLAKDPEVTNLCAVENAFVPIMTMKYSGIEIDFLFARLALKEVPEDLDILDDALLKNLDQESVRSLNGCRVAENLLKLVPNQENFCITLRAIKLWAKNHGIYSNSMGFFGGITWAILVARACQLYPNASPSKLIQKVFFIFSTWKWPAPVLLDFISSDRMDLAQLNQLVWDPRRNQSDRYHLMPIVTPAFPQQNSTHNVSRSSMKVIQEEMKDALITCDNIQNGSCNWMDLLEEINFFSRYKHFISLSMTAETEKDELAFGGFFESRIRQLVLILEKNQGIKLAHINPKKFKAAKDPKKSVWFIGLQFDENVKNLDLTKDIQQFKRNIDYQAKSVKDIEANCAVETDFSYVKRSDLAQTISVKDLKQGKMYKKPESKDPVSKKRKVSENAPSVPKKQKLDVSEKSSVESLLKNLKKKSLIV</sequence>
<feature type="binding site" evidence="13">
    <location>
        <position position="235"/>
    </location>
    <ligand>
        <name>ATP</name>
        <dbReference type="ChEBI" id="CHEBI:30616"/>
    </ligand>
</feature>
<dbReference type="PIR" id="T22140">
    <property type="entry name" value="T22140"/>
</dbReference>
<evidence type="ECO:0000256" key="13">
    <source>
        <dbReference type="PIRSR" id="PIRSR018425-1"/>
    </source>
</evidence>
<feature type="binding site" evidence="14">
    <location>
        <position position="113"/>
    </location>
    <ligand>
        <name>Mg(2+)</name>
        <dbReference type="ChEBI" id="CHEBI:18420"/>
        <label>1</label>
        <note>catalytic</note>
    </ligand>
</feature>
<dbReference type="SUPFAM" id="SSF81301">
    <property type="entry name" value="Nucleotidyltransferase"/>
    <property type="match status" value="1"/>
</dbReference>
<comment type="similarity">
    <text evidence="3 12">Belongs to the poly(A) polymerase family.</text>
</comment>
<dbReference type="Gene3D" id="3.30.70.590">
    <property type="entry name" value="Poly(A) polymerase predicted RNA binding domain"/>
    <property type="match status" value="1"/>
</dbReference>
<dbReference type="InterPro" id="IPR007012">
    <property type="entry name" value="PolA_pol_cen_dom"/>
</dbReference>
<feature type="binding site" evidence="14">
    <location>
        <position position="165"/>
    </location>
    <ligand>
        <name>Mg(2+)</name>
        <dbReference type="ChEBI" id="CHEBI:18420"/>
        <label>2</label>
        <note>catalytic</note>
    </ligand>
</feature>
<dbReference type="Bgee" id="WBGene00009658">
    <property type="expression patterns" value="Expressed in embryo and 2 other cell types or tissues"/>
</dbReference>
<evidence type="ECO:0000256" key="11">
    <source>
        <dbReference type="ARBA" id="ARBA00048830"/>
    </source>
</evidence>
<keyword evidence="6 14" id="KW-0479">Metal-binding</keyword>
<dbReference type="Proteomes" id="UP000001940">
    <property type="component" value="Chromosome II"/>
</dbReference>
<gene>
    <name evidence="19 21" type="primary">pap-3</name>
    <name evidence="19" type="ORF">CELE_F43G6.5</name>
    <name evidence="21" type="ORF">F43G6.5</name>
</gene>
<feature type="binding site" evidence="13">
    <location>
        <begin position="111"/>
        <end position="113"/>
    </location>
    <ligand>
        <name>ATP</name>
        <dbReference type="ChEBI" id="CHEBI:30616"/>
    </ligand>
</feature>
<dbReference type="GO" id="GO:0046872">
    <property type="term" value="F:metal ion binding"/>
    <property type="evidence" value="ECO:0007669"/>
    <property type="project" value="UniProtKB-KW"/>
</dbReference>
<dbReference type="AGR" id="WB:WBGene00009658"/>
<dbReference type="SUPFAM" id="SSF81631">
    <property type="entry name" value="PAP/OAS1 substrate-binding domain"/>
    <property type="match status" value="1"/>
</dbReference>
<keyword evidence="5 12" id="KW-0808">Transferase</keyword>
<dbReference type="eggNOG" id="KOG2245">
    <property type="taxonomic scope" value="Eukaryota"/>
</dbReference>
<evidence type="ECO:0000256" key="1">
    <source>
        <dbReference type="ARBA" id="ARBA00001936"/>
    </source>
</evidence>
<feature type="domain" description="Poly(A) polymerase nucleotidyltransferase" evidence="18">
    <location>
        <begin position="20"/>
        <end position="212"/>
    </location>
</feature>
<evidence type="ECO:0000259" key="16">
    <source>
        <dbReference type="Pfam" id="PF04926"/>
    </source>
</evidence>
<evidence type="ECO:0000256" key="14">
    <source>
        <dbReference type="PIRSR" id="PIRSR018425-2"/>
    </source>
</evidence>
<feature type="binding site" evidence="14">
    <location>
        <position position="113"/>
    </location>
    <ligand>
        <name>Mg(2+)</name>
        <dbReference type="ChEBI" id="CHEBI:18420"/>
        <label>2</label>
        <note>catalytic</note>
    </ligand>
</feature>
<evidence type="ECO:0000259" key="17">
    <source>
        <dbReference type="Pfam" id="PF04928"/>
    </source>
</evidence>
<dbReference type="HOGENOM" id="CLU_011511_4_0_1"/>
<dbReference type="GO" id="GO:0006397">
    <property type="term" value="P:mRNA processing"/>
    <property type="evidence" value="ECO:0007669"/>
    <property type="project" value="UniProtKB-KW"/>
</dbReference>
<feature type="region of interest" description="Disordered" evidence="15">
    <location>
        <begin position="504"/>
        <end position="536"/>
    </location>
</feature>
<dbReference type="Gene3D" id="1.10.1410.10">
    <property type="match status" value="1"/>
</dbReference>
<dbReference type="FunFam" id="3.30.460.10:FF:000002">
    <property type="entry name" value="Poly(A) polymerase alpha, putative"/>
    <property type="match status" value="1"/>
</dbReference>
<dbReference type="Pfam" id="PF04926">
    <property type="entry name" value="PAP_RNA-bind"/>
    <property type="match status" value="1"/>
</dbReference>
<dbReference type="PaxDb" id="6239-F43G6.5"/>
<dbReference type="Pfam" id="PF04928">
    <property type="entry name" value="PAP_central"/>
    <property type="match status" value="1"/>
</dbReference>
<dbReference type="PIRSF" id="PIRSF018425">
    <property type="entry name" value="PolyA_polymerase"/>
    <property type="match status" value="1"/>
</dbReference>
<dbReference type="CDD" id="cd05402">
    <property type="entry name" value="NT_PAP_TUTase"/>
    <property type="match status" value="1"/>
</dbReference>